<dbReference type="PROSITE" id="PS50045">
    <property type="entry name" value="SIGMA54_INTERACT_4"/>
    <property type="match status" value="1"/>
</dbReference>
<evidence type="ECO:0000256" key="4">
    <source>
        <dbReference type="ARBA" id="ARBA00023163"/>
    </source>
</evidence>
<dbReference type="CDD" id="cd00009">
    <property type="entry name" value="AAA"/>
    <property type="match status" value="1"/>
</dbReference>
<dbReference type="PANTHER" id="PTHR32071">
    <property type="entry name" value="TRANSCRIPTIONAL REGULATORY PROTEIN"/>
    <property type="match status" value="1"/>
</dbReference>
<dbReference type="Pfam" id="PF00158">
    <property type="entry name" value="Sigma54_activat"/>
    <property type="match status" value="1"/>
</dbReference>
<dbReference type="PANTHER" id="PTHR32071:SF113">
    <property type="entry name" value="ALGINATE BIOSYNTHESIS TRANSCRIPTIONAL REGULATORY PROTEIN ALGB"/>
    <property type="match status" value="1"/>
</dbReference>
<dbReference type="InterPro" id="IPR002197">
    <property type="entry name" value="HTH_Fis"/>
</dbReference>
<feature type="domain" description="Sigma-54 factor interaction" evidence="6">
    <location>
        <begin position="149"/>
        <end position="379"/>
    </location>
</feature>
<dbReference type="GO" id="GO:0043565">
    <property type="term" value="F:sequence-specific DNA binding"/>
    <property type="evidence" value="ECO:0007669"/>
    <property type="project" value="InterPro"/>
</dbReference>
<dbReference type="Gene3D" id="3.40.50.2300">
    <property type="match status" value="1"/>
</dbReference>
<dbReference type="PROSITE" id="PS00676">
    <property type="entry name" value="SIGMA54_INTERACT_2"/>
    <property type="match status" value="1"/>
</dbReference>
<dbReference type="FunFam" id="3.40.50.300:FF:000006">
    <property type="entry name" value="DNA-binding transcriptional regulator NtrC"/>
    <property type="match status" value="1"/>
</dbReference>
<accession>A0A5Q2QCS1</accession>
<reference evidence="8 9" key="1">
    <citation type="submission" date="2019-11" db="EMBL/GenBank/DDBJ databases">
        <authorList>
            <person name="Khan S.A."/>
            <person name="Jeon C.O."/>
            <person name="Chun B.H."/>
        </authorList>
    </citation>
    <scope>NUCLEOTIDE SEQUENCE [LARGE SCALE GENOMIC DNA]</scope>
    <source>
        <strain evidence="8 9">IMCC 1097</strain>
    </source>
</reference>
<dbReference type="InterPro" id="IPR025943">
    <property type="entry name" value="Sigma_54_int_dom_ATP-bd_2"/>
</dbReference>
<dbReference type="NCBIfam" id="TIGR02915">
    <property type="entry name" value="PEP_resp_reg"/>
    <property type="match status" value="1"/>
</dbReference>
<dbReference type="SMART" id="SM00382">
    <property type="entry name" value="AAA"/>
    <property type="match status" value="1"/>
</dbReference>
<dbReference type="Gene3D" id="1.10.8.60">
    <property type="match status" value="1"/>
</dbReference>
<dbReference type="PROSITE" id="PS50110">
    <property type="entry name" value="RESPONSE_REGULATORY"/>
    <property type="match status" value="1"/>
</dbReference>
<keyword evidence="4" id="KW-0804">Transcription</keyword>
<dbReference type="InterPro" id="IPR009057">
    <property type="entry name" value="Homeodomain-like_sf"/>
</dbReference>
<dbReference type="InterPro" id="IPR058031">
    <property type="entry name" value="AAA_lid_NorR"/>
</dbReference>
<dbReference type="SMART" id="SM00448">
    <property type="entry name" value="REC"/>
    <property type="match status" value="1"/>
</dbReference>
<dbReference type="InterPro" id="IPR014264">
    <property type="entry name" value="PEP-CTERM_resp_reg"/>
</dbReference>
<dbReference type="KEGG" id="llp:GH975_05800"/>
<dbReference type="SUPFAM" id="SSF46689">
    <property type="entry name" value="Homeodomain-like"/>
    <property type="match status" value="1"/>
</dbReference>
<dbReference type="OrthoDB" id="9804019at2"/>
<dbReference type="AlphaFoldDB" id="A0A5Q2QCS1"/>
<evidence type="ECO:0000259" key="7">
    <source>
        <dbReference type="PROSITE" id="PS50110"/>
    </source>
</evidence>
<evidence type="ECO:0000256" key="5">
    <source>
        <dbReference type="PROSITE-ProRule" id="PRU00169"/>
    </source>
</evidence>
<keyword evidence="9" id="KW-1185">Reference proteome</keyword>
<sequence length="464" mass="51216">MPHHDDSRKLLIIEDDLGLAKQLGWHFLGMQVFTAAAVDSALAIVRAEQPQVILQDLGLPPDAQGVSEGFRCIEAILDIQPNSKILVMTGKSEEANALRAIGLGAIDFFHKPVDPDTLDLIVNRCFETHRLRAMNCRDHLMVDDLVGEIRTQNPEMMRICRSIKKLAGTEITCTLMGESGVGKDIFANAIHRHSPRKDRRFQAINCAAIPENLIESELFGYEKGAFTGAAKQTAGKIECADGGTLFLDEIGDMPLLLQTKLLRFLQQRTIQRVGSTHDIAVDVRVVCATNKRLKSMVSEGSFREDLYYRICEFEVEIPPLRARGGDRLILADYFLAQTIDKYHLVDMQGFSAAARAALLTYDWPGNVRELESKIKTAAVMSDNPLITLDDLNLEGVAGTEATEVSDGCVNGSVSLREARKLAEVSAITSALDKASNITEAAKILKISRPTLYDMMTKYQLEQPG</sequence>
<feature type="modified residue" description="4-aspartylphosphate" evidence="5">
    <location>
        <position position="56"/>
    </location>
</feature>
<evidence type="ECO:0000259" key="6">
    <source>
        <dbReference type="PROSITE" id="PS50045"/>
    </source>
</evidence>
<dbReference type="Pfam" id="PF00072">
    <property type="entry name" value="Response_reg"/>
    <property type="match status" value="1"/>
</dbReference>
<gene>
    <name evidence="8" type="primary">prsR</name>
    <name evidence="8" type="ORF">GH975_05800</name>
</gene>
<dbReference type="InterPro" id="IPR001789">
    <property type="entry name" value="Sig_transdc_resp-reg_receiver"/>
</dbReference>
<dbReference type="Pfam" id="PF02954">
    <property type="entry name" value="HTH_8"/>
    <property type="match status" value="1"/>
</dbReference>
<dbReference type="Gene3D" id="1.10.10.60">
    <property type="entry name" value="Homeodomain-like"/>
    <property type="match status" value="1"/>
</dbReference>
<dbReference type="GO" id="GO:0000160">
    <property type="term" value="P:phosphorelay signal transduction system"/>
    <property type="evidence" value="ECO:0007669"/>
    <property type="project" value="InterPro"/>
</dbReference>
<dbReference type="SUPFAM" id="SSF52540">
    <property type="entry name" value="P-loop containing nucleoside triphosphate hydrolases"/>
    <property type="match status" value="1"/>
</dbReference>
<dbReference type="InterPro" id="IPR003593">
    <property type="entry name" value="AAA+_ATPase"/>
</dbReference>
<keyword evidence="2" id="KW-0067">ATP-binding</keyword>
<dbReference type="GO" id="GO:0006355">
    <property type="term" value="P:regulation of DNA-templated transcription"/>
    <property type="evidence" value="ECO:0007669"/>
    <property type="project" value="InterPro"/>
</dbReference>
<keyword evidence="3" id="KW-0805">Transcription regulation</keyword>
<organism evidence="8 9">
    <name type="scientific">Litorivicinus lipolyticus</name>
    <dbReference type="NCBI Taxonomy" id="418701"/>
    <lineage>
        <taxon>Bacteria</taxon>
        <taxon>Pseudomonadati</taxon>
        <taxon>Pseudomonadota</taxon>
        <taxon>Gammaproteobacteria</taxon>
        <taxon>Oceanospirillales</taxon>
        <taxon>Litorivicinaceae</taxon>
        <taxon>Litorivicinus</taxon>
    </lineage>
</organism>
<dbReference type="GO" id="GO:0005524">
    <property type="term" value="F:ATP binding"/>
    <property type="evidence" value="ECO:0007669"/>
    <property type="project" value="UniProtKB-KW"/>
</dbReference>
<evidence type="ECO:0000313" key="8">
    <source>
        <dbReference type="EMBL" id="QGG80112.1"/>
    </source>
</evidence>
<dbReference type="InterPro" id="IPR002078">
    <property type="entry name" value="Sigma_54_int"/>
</dbReference>
<keyword evidence="1" id="KW-0547">Nucleotide-binding</keyword>
<evidence type="ECO:0000256" key="2">
    <source>
        <dbReference type="ARBA" id="ARBA00022840"/>
    </source>
</evidence>
<name>A0A5Q2QCS1_9GAMM</name>
<feature type="domain" description="Response regulatory" evidence="7">
    <location>
        <begin position="9"/>
        <end position="126"/>
    </location>
</feature>
<dbReference type="EMBL" id="CP045871">
    <property type="protein sequence ID" value="QGG80112.1"/>
    <property type="molecule type" value="Genomic_DNA"/>
</dbReference>
<dbReference type="InterPro" id="IPR027417">
    <property type="entry name" value="P-loop_NTPase"/>
</dbReference>
<evidence type="ECO:0000256" key="1">
    <source>
        <dbReference type="ARBA" id="ARBA00022741"/>
    </source>
</evidence>
<dbReference type="Proteomes" id="UP000388235">
    <property type="component" value="Chromosome"/>
</dbReference>
<evidence type="ECO:0000313" key="9">
    <source>
        <dbReference type="Proteomes" id="UP000388235"/>
    </source>
</evidence>
<proteinExistence type="predicted"/>
<dbReference type="InterPro" id="IPR011006">
    <property type="entry name" value="CheY-like_superfamily"/>
</dbReference>
<evidence type="ECO:0000256" key="3">
    <source>
        <dbReference type="ARBA" id="ARBA00023015"/>
    </source>
</evidence>
<dbReference type="RefSeq" id="WP_153713616.1">
    <property type="nucleotide sequence ID" value="NZ_CP045871.1"/>
</dbReference>
<dbReference type="Pfam" id="PF25601">
    <property type="entry name" value="AAA_lid_14"/>
    <property type="match status" value="1"/>
</dbReference>
<keyword evidence="5" id="KW-0597">Phosphoprotein</keyword>
<dbReference type="Gene3D" id="3.40.50.300">
    <property type="entry name" value="P-loop containing nucleotide triphosphate hydrolases"/>
    <property type="match status" value="1"/>
</dbReference>
<dbReference type="SUPFAM" id="SSF52172">
    <property type="entry name" value="CheY-like"/>
    <property type="match status" value="1"/>
</dbReference>
<protein>
    <submittedName>
        <fullName evidence="8">PEP-CTERM-box response regulator transcription factor</fullName>
    </submittedName>
</protein>